<dbReference type="Proteomes" id="UP001062846">
    <property type="component" value="Chromosome 8"/>
</dbReference>
<reference evidence="1" key="1">
    <citation type="submission" date="2022-02" db="EMBL/GenBank/DDBJ databases">
        <title>Plant Genome Project.</title>
        <authorList>
            <person name="Zhang R.-G."/>
        </authorList>
    </citation>
    <scope>NUCLEOTIDE SEQUENCE</scope>
    <source>
        <strain evidence="1">AT1</strain>
    </source>
</reference>
<dbReference type="EMBL" id="CM046395">
    <property type="protein sequence ID" value="KAI8543922.1"/>
    <property type="molecule type" value="Genomic_DNA"/>
</dbReference>
<evidence type="ECO:0000313" key="2">
    <source>
        <dbReference type="Proteomes" id="UP001062846"/>
    </source>
</evidence>
<gene>
    <name evidence="1" type="ORF">RHMOL_Rhmol08G0255300</name>
</gene>
<accession>A0ACC0MSC5</accession>
<name>A0ACC0MSC5_RHOML</name>
<comment type="caution">
    <text evidence="1">The sequence shown here is derived from an EMBL/GenBank/DDBJ whole genome shotgun (WGS) entry which is preliminary data.</text>
</comment>
<organism evidence="1 2">
    <name type="scientific">Rhododendron molle</name>
    <name type="common">Chinese azalea</name>
    <name type="synonym">Azalea mollis</name>
    <dbReference type="NCBI Taxonomy" id="49168"/>
    <lineage>
        <taxon>Eukaryota</taxon>
        <taxon>Viridiplantae</taxon>
        <taxon>Streptophyta</taxon>
        <taxon>Embryophyta</taxon>
        <taxon>Tracheophyta</taxon>
        <taxon>Spermatophyta</taxon>
        <taxon>Magnoliopsida</taxon>
        <taxon>eudicotyledons</taxon>
        <taxon>Gunneridae</taxon>
        <taxon>Pentapetalae</taxon>
        <taxon>asterids</taxon>
        <taxon>Ericales</taxon>
        <taxon>Ericaceae</taxon>
        <taxon>Ericoideae</taxon>
        <taxon>Rhodoreae</taxon>
        <taxon>Rhododendron</taxon>
    </lineage>
</organism>
<sequence length="860" mass="96034">MAPTIPIEYIGQRESKSFSHRGSVMMGKTRKFSKGHSSGFVPDYRHAVETMAESEGFGSSGRVDTEMTASEDSYAPNKRKCISLNVSTHDQFGVPLQVLLLSKMSYAERKDLEMRLKRELEQVRLLQTKIASINSNFVVLSPSSDIRSCSDGQKRPPLESFQRSGDVSASQGKKRGPPSRNGPRGKRPAVAGRFGSVKQSVPPSTSNAMLMKQCDNLLNRMMSHQHGWVFNTPVDVVKLNIPDYFNVIKHPMDLGTVKRKLMSGEYLSPLDFAADVRLTFSNAMTYNPRGNDVHFMAETLSKYFEVRWKPIEKKVPVIVDAPVRSTSSLDIETETPHVMPPFKSKNIAPVDNMVKQQEPVKRVMTVVEKHKLSTELEAQLADLPDNIIEFLKKQSYSANQTDEEEIEIDIDALSDDTLFVLRKLLDDYLLEKQKKQGRAEPCEMELLDESGFSNSSAQQCKGNDPADEDVDIGGNDPPISSYPPVEIEKDTALKNTKRSSSSSSSSGSGSSSSGLCYYEPSIIFLHKQSGLGFHGDRGFTTEVQLYKLQTDVGYSPYCDLIMIFLEESAIKNSDSGSSDSESDVARISVPTKEKLGGSGANTEKERDQLVDSDNGNSEYLRNPLLRMKAVKRVSNEKHEETVSCWFCSIILRTCYKLLGENTPLGRQVSPDKQYRAALLRSRFADTIIKAQEKALEKGEKQDPEKLRLEREELERRRKEEKARLLAEAKAAEDARRKAEVEAEAEAKRKREQEREAARLALQKMEKTVEINENCRFMEDLEMLSAAPAEQLQSLVDDAATPELSQDGLGSFKFQGSSNPLEQLGLYMKADDDDDEEGEPQSAPYAVVGDVAKDAEEGEID</sequence>
<keyword evidence="2" id="KW-1185">Reference proteome</keyword>
<proteinExistence type="predicted"/>
<evidence type="ECO:0000313" key="1">
    <source>
        <dbReference type="EMBL" id="KAI8543922.1"/>
    </source>
</evidence>
<protein>
    <submittedName>
        <fullName evidence="1">Uncharacterized protein</fullName>
    </submittedName>
</protein>